<keyword evidence="6" id="KW-0067">ATP-binding</keyword>
<evidence type="ECO:0000256" key="4">
    <source>
        <dbReference type="ARBA" id="ARBA00022695"/>
    </source>
</evidence>
<dbReference type="CDD" id="cd02165">
    <property type="entry name" value="NMNAT"/>
    <property type="match status" value="1"/>
</dbReference>
<keyword evidence="3" id="KW-0808">Transferase</keyword>
<proteinExistence type="predicted"/>
<reference evidence="9" key="1">
    <citation type="submission" date="2021-01" db="EMBL/GenBank/DDBJ databases">
        <authorList>
            <person name="Corre E."/>
            <person name="Pelletier E."/>
            <person name="Niang G."/>
            <person name="Scheremetjew M."/>
            <person name="Finn R."/>
            <person name="Kale V."/>
            <person name="Holt S."/>
            <person name="Cochrane G."/>
            <person name="Meng A."/>
            <person name="Brown T."/>
            <person name="Cohen L."/>
        </authorList>
    </citation>
    <scope>NUCLEOTIDE SEQUENCE</scope>
    <source>
        <strain evidence="9">CCMP720</strain>
    </source>
</reference>
<name>A0A7R9SVH5_9CHLO</name>
<evidence type="ECO:0000256" key="5">
    <source>
        <dbReference type="ARBA" id="ARBA00022741"/>
    </source>
</evidence>
<evidence type="ECO:0000256" key="1">
    <source>
        <dbReference type="ARBA" id="ARBA00004790"/>
    </source>
</evidence>
<evidence type="ECO:0000256" key="2">
    <source>
        <dbReference type="ARBA" id="ARBA00022642"/>
    </source>
</evidence>
<dbReference type="GO" id="GO:0005524">
    <property type="term" value="F:ATP binding"/>
    <property type="evidence" value="ECO:0007669"/>
    <property type="project" value="UniProtKB-KW"/>
</dbReference>
<evidence type="ECO:0000313" key="9">
    <source>
        <dbReference type="EMBL" id="CAD8216256.1"/>
    </source>
</evidence>
<gene>
    <name evidence="9" type="ORF">PAMY1081_LOCUS530</name>
</gene>
<evidence type="ECO:0000256" key="6">
    <source>
        <dbReference type="ARBA" id="ARBA00022840"/>
    </source>
</evidence>
<evidence type="ECO:0000256" key="7">
    <source>
        <dbReference type="ARBA" id="ARBA00023027"/>
    </source>
</evidence>
<accession>A0A7R9SVH5</accession>
<sequence length="218" mass="24601">MKSTRKVVIFGLSANPPTGLHGHTGIIRDLAGSFDEVWVLPVYRHIYESKSDLASFDHRVKMCQLSFVESDPSPAHKVSVCLMEKEIVEAAQKATDATEKIVRCGSIDVIRHLKARYPEVEWHWVLGADTYNDLRAGKWKASEEFQNEITIHVIPRLGDSLADLVGNARKRSITSLGGISSSLIRSSKNETFLRNEENLLPSVYSYIKEHNLYGWSFE</sequence>
<dbReference type="GO" id="GO:0070566">
    <property type="term" value="F:adenylyltransferase activity"/>
    <property type="evidence" value="ECO:0007669"/>
    <property type="project" value="UniProtKB-ARBA"/>
</dbReference>
<dbReference type="Gene3D" id="3.40.50.620">
    <property type="entry name" value="HUPs"/>
    <property type="match status" value="1"/>
</dbReference>
<dbReference type="GO" id="GO:0009435">
    <property type="term" value="P:NAD+ biosynthetic process"/>
    <property type="evidence" value="ECO:0007669"/>
    <property type="project" value="UniProtKB-UniPathway"/>
</dbReference>
<keyword evidence="5" id="KW-0547">Nucleotide-binding</keyword>
<evidence type="ECO:0000259" key="8">
    <source>
        <dbReference type="Pfam" id="PF01467"/>
    </source>
</evidence>
<dbReference type="PANTHER" id="PTHR39321:SF3">
    <property type="entry name" value="PHOSPHOPANTETHEINE ADENYLYLTRANSFERASE"/>
    <property type="match status" value="1"/>
</dbReference>
<keyword evidence="7" id="KW-0520">NAD</keyword>
<feature type="domain" description="Cytidyltransferase-like" evidence="8">
    <location>
        <begin position="21"/>
        <end position="185"/>
    </location>
</feature>
<dbReference type="UniPathway" id="UPA00253">
    <property type="reaction ID" value="UER00600"/>
</dbReference>
<dbReference type="PANTHER" id="PTHR39321">
    <property type="entry name" value="NICOTINATE-NUCLEOTIDE ADENYLYLTRANSFERASE-RELATED"/>
    <property type="match status" value="1"/>
</dbReference>
<evidence type="ECO:0000256" key="3">
    <source>
        <dbReference type="ARBA" id="ARBA00022679"/>
    </source>
</evidence>
<keyword evidence="4" id="KW-0548">Nucleotidyltransferase</keyword>
<comment type="pathway">
    <text evidence="1">Cofactor biosynthesis; NAD(+) biosynthesis.</text>
</comment>
<dbReference type="Pfam" id="PF01467">
    <property type="entry name" value="CTP_transf_like"/>
    <property type="match status" value="1"/>
</dbReference>
<dbReference type="InterPro" id="IPR014729">
    <property type="entry name" value="Rossmann-like_a/b/a_fold"/>
</dbReference>
<dbReference type="EMBL" id="HBDV01000827">
    <property type="protein sequence ID" value="CAD8216256.1"/>
    <property type="molecule type" value="Transcribed_RNA"/>
</dbReference>
<dbReference type="InterPro" id="IPR005248">
    <property type="entry name" value="NadD/NMNAT"/>
</dbReference>
<protein>
    <recommendedName>
        <fullName evidence="8">Cytidyltransferase-like domain-containing protein</fullName>
    </recommendedName>
</protein>
<dbReference type="InterPro" id="IPR004821">
    <property type="entry name" value="Cyt_trans-like"/>
</dbReference>
<organism evidence="9">
    <name type="scientific">Polyblepharides amylifera</name>
    <dbReference type="NCBI Taxonomy" id="1486889"/>
    <lineage>
        <taxon>Eukaryota</taxon>
        <taxon>Viridiplantae</taxon>
        <taxon>Chlorophyta</taxon>
        <taxon>Pyramimonadophyceae</taxon>
        <taxon>Pyramimonadales</taxon>
        <taxon>Polyblepharidaceae</taxon>
        <taxon>Polyblepharides</taxon>
    </lineage>
</organism>
<dbReference type="AlphaFoldDB" id="A0A7R9SVH5"/>
<keyword evidence="2" id="KW-0662">Pyridine nucleotide biosynthesis</keyword>
<dbReference type="SUPFAM" id="SSF52374">
    <property type="entry name" value="Nucleotidylyl transferase"/>
    <property type="match status" value="1"/>
</dbReference>